<accession>A0A5B8MPI7</accession>
<organism evidence="2 3">
    <name type="scientific">Chloropicon primus</name>
    <dbReference type="NCBI Taxonomy" id="1764295"/>
    <lineage>
        <taxon>Eukaryota</taxon>
        <taxon>Viridiplantae</taxon>
        <taxon>Chlorophyta</taxon>
        <taxon>Chloropicophyceae</taxon>
        <taxon>Chloropicales</taxon>
        <taxon>Chloropicaceae</taxon>
        <taxon>Chloropicon</taxon>
    </lineage>
</organism>
<sequence length="185" mass="20281">MAEEASVEKGEGVVEGGGEGQDDVLLSIFGNYESDVKGKMLTKYLGKALSEAGLDLPEAEVRDLTFIADRSSCGWVKKEDFIRVANVARDQKSDAEKLKDMLVSQYKSSSLSVEDLTELLQQANGFEAKSVEGEEWNQVLESLQQTDSYQKDGKVDAEDLIRVLMHPGLKSTDSPLDSLSINLSQ</sequence>
<feature type="compositionally biased region" description="Basic and acidic residues" evidence="1">
    <location>
        <begin position="1"/>
        <end position="12"/>
    </location>
</feature>
<keyword evidence="3" id="KW-1185">Reference proteome</keyword>
<dbReference type="AlphaFoldDB" id="A0A5B8MPI7"/>
<evidence type="ECO:0000313" key="3">
    <source>
        <dbReference type="Proteomes" id="UP000316726"/>
    </source>
</evidence>
<gene>
    <name evidence="2" type="ORF">A3770_08p51060</name>
</gene>
<reference evidence="2 3" key="1">
    <citation type="submission" date="2018-07" db="EMBL/GenBank/DDBJ databases">
        <title>The complete nuclear genome of the prasinophyte Chloropicon primus (CCMP1205).</title>
        <authorList>
            <person name="Pombert J.-F."/>
            <person name="Otis C."/>
            <person name="Turmel M."/>
            <person name="Lemieux C."/>
        </authorList>
    </citation>
    <scope>NUCLEOTIDE SEQUENCE [LARGE SCALE GENOMIC DNA]</scope>
    <source>
        <strain evidence="2 3">CCMP1205</strain>
    </source>
</reference>
<evidence type="ECO:0000313" key="2">
    <source>
        <dbReference type="EMBL" id="QDZ22588.1"/>
    </source>
</evidence>
<evidence type="ECO:0000256" key="1">
    <source>
        <dbReference type="SAM" id="MobiDB-lite"/>
    </source>
</evidence>
<dbReference type="InterPro" id="IPR011992">
    <property type="entry name" value="EF-hand-dom_pair"/>
</dbReference>
<dbReference type="SUPFAM" id="SSF47473">
    <property type="entry name" value="EF-hand"/>
    <property type="match status" value="1"/>
</dbReference>
<dbReference type="Proteomes" id="UP000316726">
    <property type="component" value="Chromosome 8"/>
</dbReference>
<dbReference type="EMBL" id="CP031041">
    <property type="protein sequence ID" value="QDZ22588.1"/>
    <property type="molecule type" value="Genomic_DNA"/>
</dbReference>
<name>A0A5B8MPI7_9CHLO</name>
<dbReference type="Gene3D" id="1.10.238.10">
    <property type="entry name" value="EF-hand"/>
    <property type="match status" value="1"/>
</dbReference>
<feature type="region of interest" description="Disordered" evidence="1">
    <location>
        <begin position="1"/>
        <end position="20"/>
    </location>
</feature>
<proteinExistence type="predicted"/>
<evidence type="ECO:0008006" key="4">
    <source>
        <dbReference type="Google" id="ProtNLM"/>
    </source>
</evidence>
<protein>
    <recommendedName>
        <fullName evidence="4">EF-hand domain-containing protein</fullName>
    </recommendedName>
</protein>